<evidence type="ECO:0000313" key="2">
    <source>
        <dbReference type="EMBL" id="CAB9523749.1"/>
    </source>
</evidence>
<keyword evidence="3" id="KW-1185">Reference proteome</keyword>
<keyword evidence="1" id="KW-1133">Transmembrane helix</keyword>
<feature type="transmembrane region" description="Helical" evidence="1">
    <location>
        <begin position="77"/>
        <end position="101"/>
    </location>
</feature>
<dbReference type="EMBL" id="CAICTM010001449">
    <property type="protein sequence ID" value="CAB9523749.1"/>
    <property type="molecule type" value="Genomic_DNA"/>
</dbReference>
<protein>
    <submittedName>
        <fullName evidence="2">Uncharacterized protein</fullName>
    </submittedName>
</protein>
<dbReference type="AlphaFoldDB" id="A0A9N8EPH4"/>
<accession>A0A9N8EPH4</accession>
<evidence type="ECO:0000256" key="1">
    <source>
        <dbReference type="SAM" id="Phobius"/>
    </source>
</evidence>
<keyword evidence="1" id="KW-0812">Transmembrane</keyword>
<name>A0A9N8EPH4_9STRA</name>
<proteinExistence type="predicted"/>
<sequence>MPFAKAAENLIIPLARASRTVAPCHFETGPDSKPFLMHLSAHFMLRSALMMCHTVPGFQADCIVYGYKFVNLSISTVLTFLLPCLAFARFGWLLVLAPWPISH</sequence>
<comment type="caution">
    <text evidence="2">The sequence shown here is derived from an EMBL/GenBank/DDBJ whole genome shotgun (WGS) entry which is preliminary data.</text>
</comment>
<evidence type="ECO:0000313" key="3">
    <source>
        <dbReference type="Proteomes" id="UP001153069"/>
    </source>
</evidence>
<gene>
    <name evidence="2" type="ORF">SEMRO_1451_G273863.1</name>
</gene>
<dbReference type="Proteomes" id="UP001153069">
    <property type="component" value="Unassembled WGS sequence"/>
</dbReference>
<keyword evidence="1" id="KW-0472">Membrane</keyword>
<organism evidence="2 3">
    <name type="scientific">Seminavis robusta</name>
    <dbReference type="NCBI Taxonomy" id="568900"/>
    <lineage>
        <taxon>Eukaryota</taxon>
        <taxon>Sar</taxon>
        <taxon>Stramenopiles</taxon>
        <taxon>Ochrophyta</taxon>
        <taxon>Bacillariophyta</taxon>
        <taxon>Bacillariophyceae</taxon>
        <taxon>Bacillariophycidae</taxon>
        <taxon>Naviculales</taxon>
        <taxon>Naviculaceae</taxon>
        <taxon>Seminavis</taxon>
    </lineage>
</organism>
<reference evidence="2" key="1">
    <citation type="submission" date="2020-06" db="EMBL/GenBank/DDBJ databases">
        <authorList>
            <consortium name="Plant Systems Biology data submission"/>
        </authorList>
    </citation>
    <scope>NUCLEOTIDE SEQUENCE</scope>
    <source>
        <strain evidence="2">D6</strain>
    </source>
</reference>